<reference evidence="1 2" key="1">
    <citation type="submission" date="2015-11" db="EMBL/GenBank/DDBJ databases">
        <title>Evidence for parallel genomic evolution in an endosymbiosis of termite gut flagellates.</title>
        <authorList>
            <person name="Zheng H."/>
        </authorList>
    </citation>
    <scope>NUCLEOTIDE SEQUENCE [LARGE SCALE GENOMIC DNA]</scope>
    <source>
        <strain evidence="1 2">CET450</strain>
    </source>
</reference>
<evidence type="ECO:0000313" key="2">
    <source>
        <dbReference type="Proteomes" id="UP000095237"/>
    </source>
</evidence>
<keyword evidence="2" id="KW-1185">Reference proteome</keyword>
<accession>A0A1E5IMA2</accession>
<dbReference type="Proteomes" id="UP000095237">
    <property type="component" value="Unassembled WGS sequence"/>
</dbReference>
<name>A0A1E5IMA2_ENDTX</name>
<dbReference type="AlphaFoldDB" id="A0A1E5IMA2"/>
<organism evidence="1 2">
    <name type="scientific">Endomicrobium trichonymphae</name>
    <dbReference type="NCBI Taxonomy" id="1408204"/>
    <lineage>
        <taxon>Bacteria</taxon>
        <taxon>Pseudomonadati</taxon>
        <taxon>Elusimicrobiota</taxon>
        <taxon>Endomicrobiia</taxon>
        <taxon>Endomicrobiales</taxon>
        <taxon>Endomicrobiaceae</taxon>
        <taxon>Candidatus Endomicrobiellum</taxon>
    </lineage>
</organism>
<sequence>MNRKIIINTYIKFDYDFNIADKSFLNLSGYSSDNVRFFMMLLTEIRIALRNLQRADISTILTFVAFMADTSYKEIVLAGD</sequence>
<proteinExistence type="predicted"/>
<comment type="caution">
    <text evidence="1">The sequence shown here is derived from an EMBL/GenBank/DDBJ whole genome shotgun (WGS) entry which is preliminary data.</text>
</comment>
<evidence type="ECO:0000313" key="1">
    <source>
        <dbReference type="EMBL" id="OEG71591.1"/>
    </source>
</evidence>
<protein>
    <submittedName>
        <fullName evidence="1">Uncharacterized protein</fullName>
    </submittedName>
</protein>
<dbReference type="EMBL" id="LNVX01000154">
    <property type="protein sequence ID" value="OEG71591.1"/>
    <property type="molecule type" value="Genomic_DNA"/>
</dbReference>
<gene>
    <name evidence="1" type="ORF">ATZ36_13830</name>
</gene>